<evidence type="ECO:0000313" key="4">
    <source>
        <dbReference type="Proteomes" id="UP000019335"/>
    </source>
</evidence>
<comment type="similarity">
    <text evidence="1">Belongs to the short-chain dehydrogenases/reductases (SDR) family.</text>
</comment>
<gene>
    <name evidence="3" type="ORF">Naga_100105g17</name>
</gene>
<dbReference type="InterPro" id="IPR036291">
    <property type="entry name" value="NAD(P)-bd_dom_sf"/>
</dbReference>
<protein>
    <submittedName>
        <fullName evidence="3">Short-chain dehydrogenase reductase sdr</fullName>
    </submittedName>
</protein>
<dbReference type="GO" id="GO:0016491">
    <property type="term" value="F:oxidoreductase activity"/>
    <property type="evidence" value="ECO:0007669"/>
    <property type="project" value="TreeGrafter"/>
</dbReference>
<feature type="transmembrane region" description="Helical" evidence="2">
    <location>
        <begin position="92"/>
        <end position="113"/>
    </location>
</feature>
<proteinExistence type="inferred from homology"/>
<evidence type="ECO:0000256" key="2">
    <source>
        <dbReference type="SAM" id="Phobius"/>
    </source>
</evidence>
<dbReference type="PANTHER" id="PTHR43313">
    <property type="entry name" value="SHORT-CHAIN DEHYDROGENASE/REDUCTASE FAMILY 9C"/>
    <property type="match status" value="1"/>
</dbReference>
<sequence>MHRDTTRSTEVMERRRQRFLSRMPTLATSDVAKTRESGAIEGGRGMREGGSTYTTTINKRAIAPIMPPKGGRMKKHTPFFPKVERSCSDKATMLKIFLIGLLLSLIPLLLNYASRREYPTPPSGGAAVVLSGASTGIGYDAAVHLADDFVVYAGVRKEKDAEMLRSVGKSTLVPVILDVTSQDSIDEAYVKITADAAERGIPVWGLVNNAGIMTASTVEHHDVAGMQKIYDVNVWGVLRLTQKFLPLLRAQAGRIVQISSIAGFLTIPRASGYCSSKHALESLSDGLRLELAHYNVSVTVVQPGAVRSAIFEKSQSASQAKLAEDPRELKVYGHMIKEGSTDSIMAKADTPDCTTKAIRQALMDRYPKTREVVANIDGLPAIFAHYMKHMLPDRVLDKMLLSTFA</sequence>
<accession>W7TLG0</accession>
<dbReference type="Pfam" id="PF00106">
    <property type="entry name" value="adh_short"/>
    <property type="match status" value="1"/>
</dbReference>
<dbReference type="EMBL" id="AZIL01001303">
    <property type="protein sequence ID" value="EWM24343.1"/>
    <property type="molecule type" value="Genomic_DNA"/>
</dbReference>
<comment type="caution">
    <text evidence="3">The sequence shown here is derived from an EMBL/GenBank/DDBJ whole genome shotgun (WGS) entry which is preliminary data.</text>
</comment>
<organism evidence="3 4">
    <name type="scientific">Nannochloropsis gaditana</name>
    <dbReference type="NCBI Taxonomy" id="72520"/>
    <lineage>
        <taxon>Eukaryota</taxon>
        <taxon>Sar</taxon>
        <taxon>Stramenopiles</taxon>
        <taxon>Ochrophyta</taxon>
        <taxon>Eustigmatophyceae</taxon>
        <taxon>Eustigmatales</taxon>
        <taxon>Monodopsidaceae</taxon>
        <taxon>Nannochloropsis</taxon>
    </lineage>
</organism>
<dbReference type="InterPro" id="IPR002347">
    <property type="entry name" value="SDR_fam"/>
</dbReference>
<reference evidence="3 4" key="1">
    <citation type="journal article" date="2014" name="Mol. Plant">
        <title>Chromosome Scale Genome Assembly and Transcriptome Profiling of Nannochloropsis gaditana in Nitrogen Depletion.</title>
        <authorList>
            <person name="Corteggiani Carpinelli E."/>
            <person name="Telatin A."/>
            <person name="Vitulo N."/>
            <person name="Forcato C."/>
            <person name="D'Angelo M."/>
            <person name="Schiavon R."/>
            <person name="Vezzi A."/>
            <person name="Giacometti G.M."/>
            <person name="Morosinotto T."/>
            <person name="Valle G."/>
        </authorList>
    </citation>
    <scope>NUCLEOTIDE SEQUENCE [LARGE SCALE GENOMIC DNA]</scope>
    <source>
        <strain evidence="3 4">B-31</strain>
    </source>
</reference>
<keyword evidence="2" id="KW-0812">Transmembrane</keyword>
<evidence type="ECO:0000313" key="3">
    <source>
        <dbReference type="EMBL" id="EWM24343.1"/>
    </source>
</evidence>
<keyword evidence="2" id="KW-1133">Transmembrane helix</keyword>
<dbReference type="PANTHER" id="PTHR43313:SF1">
    <property type="entry name" value="3BETA-HYDROXYSTEROID DEHYDROGENASE DHS-16"/>
    <property type="match status" value="1"/>
</dbReference>
<evidence type="ECO:0000256" key="1">
    <source>
        <dbReference type="RuleBase" id="RU000363"/>
    </source>
</evidence>
<keyword evidence="4" id="KW-1185">Reference proteome</keyword>
<dbReference type="InterPro" id="IPR020904">
    <property type="entry name" value="Sc_DH/Rdtase_CS"/>
</dbReference>
<dbReference type="Gene3D" id="3.40.50.720">
    <property type="entry name" value="NAD(P)-binding Rossmann-like Domain"/>
    <property type="match status" value="1"/>
</dbReference>
<dbReference type="PROSITE" id="PS00061">
    <property type="entry name" value="ADH_SHORT"/>
    <property type="match status" value="1"/>
</dbReference>
<dbReference type="PRINTS" id="PR00080">
    <property type="entry name" value="SDRFAMILY"/>
</dbReference>
<dbReference type="AlphaFoldDB" id="W7TLG0"/>
<dbReference type="GO" id="GO:0008202">
    <property type="term" value="P:steroid metabolic process"/>
    <property type="evidence" value="ECO:0007669"/>
    <property type="project" value="TreeGrafter"/>
</dbReference>
<name>W7TLG0_9STRA</name>
<dbReference type="SUPFAM" id="SSF51735">
    <property type="entry name" value="NAD(P)-binding Rossmann-fold domains"/>
    <property type="match status" value="1"/>
</dbReference>
<keyword evidence="2" id="KW-0472">Membrane</keyword>
<dbReference type="Proteomes" id="UP000019335">
    <property type="component" value="Chromosome 14"/>
</dbReference>
<dbReference type="OrthoDB" id="1274115at2759"/>
<dbReference type="PRINTS" id="PR00081">
    <property type="entry name" value="GDHRDH"/>
</dbReference>